<keyword evidence="4" id="KW-0133">Cell shape</keyword>
<keyword evidence="6" id="KW-0961">Cell wall biogenesis/degradation</keyword>
<evidence type="ECO:0000313" key="13">
    <source>
        <dbReference type="EMBL" id="AET68697.1"/>
    </source>
</evidence>
<reference evidence="14" key="1">
    <citation type="submission" date="2011-11" db="EMBL/GenBank/DDBJ databases">
        <title>Complete sequence of Desulfosporosinus orientis DSM 765.</title>
        <authorList>
            <person name="Lucas S."/>
            <person name="Han J."/>
            <person name="Lapidus A."/>
            <person name="Cheng J.-F."/>
            <person name="Goodwin L."/>
            <person name="Pitluck S."/>
            <person name="Peters L."/>
            <person name="Ovchinnikova G."/>
            <person name="Teshima H."/>
            <person name="Detter J.C."/>
            <person name="Han C."/>
            <person name="Tapia R."/>
            <person name="Land M."/>
            <person name="Hauser L."/>
            <person name="Kyrpides N."/>
            <person name="Ivanova N."/>
            <person name="Pagani I."/>
            <person name="Pester M."/>
            <person name="Spring S."/>
            <person name="Ollivier B."/>
            <person name="Rattei T."/>
            <person name="Klenk H.-P."/>
            <person name="Wagner M."/>
            <person name="Loy A."/>
            <person name="Woyke T."/>
        </authorList>
    </citation>
    <scope>NUCLEOTIDE SEQUENCE [LARGE SCALE GENOMIC DNA]</scope>
    <source>
        <strain evidence="14">ATCC 19365 / DSM 765 / NCIMB 8382 / VKM B-1628</strain>
    </source>
</reference>
<feature type="compositionally biased region" description="Polar residues" evidence="10">
    <location>
        <begin position="63"/>
        <end position="85"/>
    </location>
</feature>
<evidence type="ECO:0000256" key="7">
    <source>
        <dbReference type="PIRSR" id="PIRSR618044-1"/>
    </source>
</evidence>
<dbReference type="PANTHER" id="PTHR21581:SF6">
    <property type="entry name" value="TRAFFICKING PROTEIN PARTICLE COMPLEX SUBUNIT 12"/>
    <property type="match status" value="1"/>
</dbReference>
<feature type="transmembrane region" description="Helical" evidence="11">
    <location>
        <begin position="21"/>
        <end position="40"/>
    </location>
</feature>
<dbReference type="STRING" id="768706.Desor_3193"/>
<dbReference type="PRINTS" id="PR00725">
    <property type="entry name" value="DADACBPTASE1"/>
</dbReference>
<name>G7W956_DESOD</name>
<dbReference type="EMBL" id="CP003108">
    <property type="protein sequence ID" value="AET68697.1"/>
    <property type="molecule type" value="Genomic_DNA"/>
</dbReference>
<dbReference type="PATRIC" id="fig|768706.3.peg.3218"/>
<dbReference type="KEGG" id="dor:Desor_3193"/>
<dbReference type="GO" id="GO:0071555">
    <property type="term" value="P:cell wall organization"/>
    <property type="evidence" value="ECO:0007669"/>
    <property type="project" value="UniProtKB-KW"/>
</dbReference>
<keyword evidence="14" id="KW-1185">Reference proteome</keyword>
<dbReference type="GO" id="GO:0008360">
    <property type="term" value="P:regulation of cell shape"/>
    <property type="evidence" value="ECO:0007669"/>
    <property type="project" value="UniProtKB-KW"/>
</dbReference>
<keyword evidence="3" id="KW-0378">Hydrolase</keyword>
<dbReference type="InterPro" id="IPR001967">
    <property type="entry name" value="Peptidase_S11_N"/>
</dbReference>
<evidence type="ECO:0000256" key="8">
    <source>
        <dbReference type="PIRSR" id="PIRSR618044-2"/>
    </source>
</evidence>
<keyword evidence="2" id="KW-0732">Signal</keyword>
<dbReference type="GO" id="GO:0009002">
    <property type="term" value="F:serine-type D-Ala-D-Ala carboxypeptidase activity"/>
    <property type="evidence" value="ECO:0007669"/>
    <property type="project" value="InterPro"/>
</dbReference>
<dbReference type="InterPro" id="IPR012338">
    <property type="entry name" value="Beta-lactam/transpept-like"/>
</dbReference>
<evidence type="ECO:0000313" key="14">
    <source>
        <dbReference type="Proteomes" id="UP000006346"/>
    </source>
</evidence>
<evidence type="ECO:0000256" key="2">
    <source>
        <dbReference type="ARBA" id="ARBA00022729"/>
    </source>
</evidence>
<sequence length="357" mass="38825">MRQDRYSFSKPRSRAKFRKTKFIVLLLTIVVIGYAGYSYISSGKPAGDILAFLANKSSGIQTVDSQKNSQNSLPNSPQEGNSTDPDQWFDTLSTEDESYVLIDPSTQHLIYSHNPDLQRAPASTQKLLTGLVAMKTLKETDVVKVGNEVILEGSQLGLKPGDEISVHDLLTALYVHSANDAAAALAVKTSGSIEAFAEEMNKYAVSLGCQNSHFTNPHGLPDPNQYTSARDLSKIAGEFLKNEDLMKYVKQTKAHLQWKDGQGGLHEADVETTNHLLGIYPGSQGLKTGTTTAAGQCLVSYVSRADGDYLLVLLGSQQRFRDTIQLLDKAWEEERGSAALKGLAADPQSLLSSPGIF</sequence>
<keyword evidence="11" id="KW-1133">Transmembrane helix</keyword>
<dbReference type="GO" id="GO:0006508">
    <property type="term" value="P:proteolysis"/>
    <property type="evidence" value="ECO:0007669"/>
    <property type="project" value="InterPro"/>
</dbReference>
<organism evidence="13 14">
    <name type="scientific">Desulfosporosinus orientis (strain ATCC 19365 / DSM 765 / NCIMB 8382 / VKM B-1628 / Singapore I)</name>
    <name type="common">Desulfotomaculum orientis</name>
    <dbReference type="NCBI Taxonomy" id="768706"/>
    <lineage>
        <taxon>Bacteria</taxon>
        <taxon>Bacillati</taxon>
        <taxon>Bacillota</taxon>
        <taxon>Clostridia</taxon>
        <taxon>Eubacteriales</taxon>
        <taxon>Desulfitobacteriaceae</taxon>
        <taxon>Desulfosporosinus</taxon>
    </lineage>
</organism>
<evidence type="ECO:0000256" key="1">
    <source>
        <dbReference type="ARBA" id="ARBA00007164"/>
    </source>
</evidence>
<dbReference type="GO" id="GO:0009252">
    <property type="term" value="P:peptidoglycan biosynthetic process"/>
    <property type="evidence" value="ECO:0007669"/>
    <property type="project" value="UniProtKB-KW"/>
</dbReference>
<reference evidence="13 14" key="2">
    <citation type="journal article" date="2012" name="J. Bacteriol.">
        <title>Complete genome sequences of Desulfosporosinus orientis DSM765T, Desulfosporosinus youngiae DSM17734T, Desulfosporosinus meridiei DSM13257T, and Desulfosporosinus acidiphilus DSM22704T.</title>
        <authorList>
            <person name="Pester M."/>
            <person name="Brambilla E."/>
            <person name="Alazard D."/>
            <person name="Rattei T."/>
            <person name="Weinmaier T."/>
            <person name="Han J."/>
            <person name="Lucas S."/>
            <person name="Lapidus A."/>
            <person name="Cheng J.F."/>
            <person name="Goodwin L."/>
            <person name="Pitluck S."/>
            <person name="Peters L."/>
            <person name="Ovchinnikova G."/>
            <person name="Teshima H."/>
            <person name="Detter J.C."/>
            <person name="Han C.S."/>
            <person name="Tapia R."/>
            <person name="Land M.L."/>
            <person name="Hauser L."/>
            <person name="Kyrpides N.C."/>
            <person name="Ivanova N.N."/>
            <person name="Pagani I."/>
            <person name="Huntmann M."/>
            <person name="Wei C.L."/>
            <person name="Davenport K.W."/>
            <person name="Daligault H."/>
            <person name="Chain P.S."/>
            <person name="Chen A."/>
            <person name="Mavromatis K."/>
            <person name="Markowitz V."/>
            <person name="Szeto E."/>
            <person name="Mikhailova N."/>
            <person name="Pati A."/>
            <person name="Wagner M."/>
            <person name="Woyke T."/>
            <person name="Ollivier B."/>
            <person name="Klenk H.P."/>
            <person name="Spring S."/>
            <person name="Loy A."/>
        </authorList>
    </citation>
    <scope>NUCLEOTIDE SEQUENCE [LARGE SCALE GENOMIC DNA]</scope>
    <source>
        <strain evidence="14">ATCC 19365 / DSM 765 / NCIMB 8382 / VKM B-1628</strain>
    </source>
</reference>
<feature type="active site" evidence="7">
    <location>
        <position position="177"/>
    </location>
</feature>
<feature type="active site" description="Acyl-ester intermediate" evidence="7">
    <location>
        <position position="123"/>
    </location>
</feature>
<feature type="binding site" evidence="8">
    <location>
        <position position="287"/>
    </location>
    <ligand>
        <name>substrate</name>
    </ligand>
</feature>
<accession>G7W956</accession>
<feature type="active site" description="Proton acceptor" evidence="7">
    <location>
        <position position="126"/>
    </location>
</feature>
<keyword evidence="11" id="KW-0472">Membrane</keyword>
<evidence type="ECO:0000256" key="5">
    <source>
        <dbReference type="ARBA" id="ARBA00022984"/>
    </source>
</evidence>
<keyword evidence="5" id="KW-0573">Peptidoglycan synthesis</keyword>
<comment type="similarity">
    <text evidence="1 9">Belongs to the peptidase S11 family.</text>
</comment>
<dbReference type="MEROPS" id="S11.004"/>
<dbReference type="Proteomes" id="UP000006346">
    <property type="component" value="Chromosome"/>
</dbReference>
<protein>
    <submittedName>
        <fullName evidence="13">D-alanyl-D-alanine carboxypeptidase</fullName>
    </submittedName>
</protein>
<feature type="domain" description="Peptidase S11 D-alanyl-D-alanine carboxypeptidase A N-terminal" evidence="12">
    <location>
        <begin position="94"/>
        <end position="316"/>
    </location>
</feature>
<dbReference type="AlphaFoldDB" id="G7W956"/>
<keyword evidence="11" id="KW-0812">Transmembrane</keyword>
<keyword evidence="13" id="KW-0645">Protease</keyword>
<evidence type="ECO:0000256" key="10">
    <source>
        <dbReference type="SAM" id="MobiDB-lite"/>
    </source>
</evidence>
<dbReference type="Gene3D" id="3.40.710.10">
    <property type="entry name" value="DD-peptidase/beta-lactamase superfamily"/>
    <property type="match status" value="1"/>
</dbReference>
<dbReference type="SUPFAM" id="SSF56601">
    <property type="entry name" value="beta-lactamase/transpeptidase-like"/>
    <property type="match status" value="1"/>
</dbReference>
<dbReference type="HOGENOM" id="CLU_027070_7_3_9"/>
<keyword evidence="13" id="KW-0121">Carboxypeptidase</keyword>
<dbReference type="PANTHER" id="PTHR21581">
    <property type="entry name" value="D-ALANYL-D-ALANINE CARBOXYPEPTIDASE"/>
    <property type="match status" value="1"/>
</dbReference>
<evidence type="ECO:0000256" key="3">
    <source>
        <dbReference type="ARBA" id="ARBA00022801"/>
    </source>
</evidence>
<evidence type="ECO:0000256" key="6">
    <source>
        <dbReference type="ARBA" id="ARBA00023316"/>
    </source>
</evidence>
<dbReference type="InterPro" id="IPR018044">
    <property type="entry name" value="Peptidase_S11"/>
</dbReference>
<dbReference type="eggNOG" id="COG1686">
    <property type="taxonomic scope" value="Bacteria"/>
</dbReference>
<proteinExistence type="inferred from homology"/>
<feature type="region of interest" description="Disordered" evidence="10">
    <location>
        <begin position="63"/>
        <end position="88"/>
    </location>
</feature>
<gene>
    <name evidence="13" type="ordered locus">Desor_3193</name>
</gene>
<evidence type="ECO:0000256" key="4">
    <source>
        <dbReference type="ARBA" id="ARBA00022960"/>
    </source>
</evidence>
<evidence type="ECO:0000256" key="9">
    <source>
        <dbReference type="RuleBase" id="RU004016"/>
    </source>
</evidence>
<dbReference type="Pfam" id="PF00768">
    <property type="entry name" value="Peptidase_S11"/>
    <property type="match status" value="1"/>
</dbReference>
<evidence type="ECO:0000259" key="12">
    <source>
        <dbReference type="Pfam" id="PF00768"/>
    </source>
</evidence>
<evidence type="ECO:0000256" key="11">
    <source>
        <dbReference type="SAM" id="Phobius"/>
    </source>
</evidence>
<dbReference type="RefSeq" id="WP_014185505.1">
    <property type="nucleotide sequence ID" value="NC_016584.1"/>
</dbReference>